<reference evidence="1 2" key="1">
    <citation type="submission" date="2018-12" db="EMBL/GenBank/DDBJ databases">
        <title>Bacillus ochoae sp. nov., Paenibacillus whitsoniae sp. nov., Paenibacillus spiritus sp. nov. Isolated from the Mars Exploration Rover during spacecraft assembly.</title>
        <authorList>
            <person name="Seuylemezian A."/>
            <person name="Vaishampayan P."/>
        </authorList>
    </citation>
    <scope>NUCLEOTIDE SEQUENCE [LARGE SCALE GENOMIC DNA]</scope>
    <source>
        <strain evidence="1 2">MER 54</strain>
    </source>
</reference>
<evidence type="ECO:0000313" key="1">
    <source>
        <dbReference type="EMBL" id="RTE08461.1"/>
    </source>
</evidence>
<organism evidence="1 2">
    <name type="scientific">Paenibacillus whitsoniae</name>
    <dbReference type="NCBI Taxonomy" id="2496558"/>
    <lineage>
        <taxon>Bacteria</taxon>
        <taxon>Bacillati</taxon>
        <taxon>Bacillota</taxon>
        <taxon>Bacilli</taxon>
        <taxon>Bacillales</taxon>
        <taxon>Paenibacillaceae</taxon>
        <taxon>Paenibacillus</taxon>
    </lineage>
</organism>
<dbReference type="Proteomes" id="UP000276128">
    <property type="component" value="Unassembled WGS sequence"/>
</dbReference>
<keyword evidence="2" id="KW-1185">Reference proteome</keyword>
<gene>
    <name evidence="1" type="ORF">EJQ19_17345</name>
</gene>
<proteinExistence type="predicted"/>
<evidence type="ECO:0000313" key="2">
    <source>
        <dbReference type="Proteomes" id="UP000276128"/>
    </source>
</evidence>
<protein>
    <submittedName>
        <fullName evidence="1">Uncharacterized protein</fullName>
    </submittedName>
</protein>
<dbReference type="EMBL" id="RXHU01000050">
    <property type="protein sequence ID" value="RTE08461.1"/>
    <property type="molecule type" value="Genomic_DNA"/>
</dbReference>
<dbReference type="OrthoDB" id="2620246at2"/>
<accession>A0A430JBR7</accession>
<name>A0A430JBR7_9BACL</name>
<sequence length="157" mass="17651">MRLFSWWAKTTWRRDMYVAGLQAVLFTAILLVVSQHRGSNNMSEYMHVTNVISTNLNELNQEPGITRIGVAGNGNEHLIKVGIGWDHSKVTEARMKELIDRVLSHAAASYGEREWQQSLETYTLKIEEIVDTMGGDGKVMAEKPAGTTELVWSNSTQ</sequence>
<dbReference type="RefSeq" id="WP_126142500.1">
    <property type="nucleotide sequence ID" value="NZ_RXHU01000050.1"/>
</dbReference>
<dbReference type="AlphaFoldDB" id="A0A430JBR7"/>
<comment type="caution">
    <text evidence="1">The sequence shown here is derived from an EMBL/GenBank/DDBJ whole genome shotgun (WGS) entry which is preliminary data.</text>
</comment>